<name>A0A4Q9VIU6_9HYPH</name>
<sequence length="222" mass="23388">MLVIFDCDGVLVDSEILAARAEAEAISALGLAISTQEVCRRFAGMTTREVWETLERELGRPLPPGFLEAHTVQVRELFARELQPIAGVRAAVSSLEHPYCVASSTQMPSLVTNLGTAGLVDLFAPFIFSASQVKRPKPAPDVFLFAASQMGVDPADCLVVEDSPTGVAAARRAGMRVVGFTGGAHVTAGQGERLRAAGASALFSTMRDLADVVGRHAPAKVA</sequence>
<dbReference type="AlphaFoldDB" id="A0A4Q9VIU6"/>
<dbReference type="CDD" id="cd07526">
    <property type="entry name" value="HAD_BPGM_like"/>
    <property type="match status" value="1"/>
</dbReference>
<dbReference type="InterPro" id="IPR006439">
    <property type="entry name" value="HAD-SF_hydro_IA"/>
</dbReference>
<dbReference type="RefSeq" id="WP_131310810.1">
    <property type="nucleotide sequence ID" value="NZ_SJFN01000029.1"/>
</dbReference>
<dbReference type="Pfam" id="PF13419">
    <property type="entry name" value="HAD_2"/>
    <property type="match status" value="1"/>
</dbReference>
<dbReference type="OrthoDB" id="9797743at2"/>
<gene>
    <name evidence="5" type="ORF">EYW49_16925</name>
</gene>
<dbReference type="Proteomes" id="UP000292781">
    <property type="component" value="Unassembled WGS sequence"/>
</dbReference>
<dbReference type="PANTHER" id="PTHR46193">
    <property type="entry name" value="6-PHOSPHOGLUCONATE PHOSPHATASE"/>
    <property type="match status" value="1"/>
</dbReference>
<dbReference type="InterPro" id="IPR023214">
    <property type="entry name" value="HAD_sf"/>
</dbReference>
<evidence type="ECO:0000313" key="6">
    <source>
        <dbReference type="Proteomes" id="UP000292781"/>
    </source>
</evidence>
<evidence type="ECO:0000256" key="3">
    <source>
        <dbReference type="ARBA" id="ARBA00022723"/>
    </source>
</evidence>
<dbReference type="NCBIfam" id="TIGR01509">
    <property type="entry name" value="HAD-SF-IA-v3"/>
    <property type="match status" value="1"/>
</dbReference>
<keyword evidence="5" id="KW-0378">Hydrolase</keyword>
<dbReference type="InterPro" id="IPR051600">
    <property type="entry name" value="Beta-PGM-like"/>
</dbReference>
<accession>A0A4Q9VIU6</accession>
<dbReference type="InterPro" id="IPR023198">
    <property type="entry name" value="PGP-like_dom2"/>
</dbReference>
<evidence type="ECO:0000256" key="2">
    <source>
        <dbReference type="ARBA" id="ARBA00006171"/>
    </source>
</evidence>
<organism evidence="5 6">
    <name type="scientific">Siculibacillus lacustris</name>
    <dbReference type="NCBI Taxonomy" id="1549641"/>
    <lineage>
        <taxon>Bacteria</taxon>
        <taxon>Pseudomonadati</taxon>
        <taxon>Pseudomonadota</taxon>
        <taxon>Alphaproteobacteria</taxon>
        <taxon>Hyphomicrobiales</taxon>
        <taxon>Ancalomicrobiaceae</taxon>
        <taxon>Siculibacillus</taxon>
    </lineage>
</organism>
<dbReference type="GO" id="GO:0046872">
    <property type="term" value="F:metal ion binding"/>
    <property type="evidence" value="ECO:0007669"/>
    <property type="project" value="UniProtKB-KW"/>
</dbReference>
<proteinExistence type="inferred from homology"/>
<dbReference type="EMBL" id="SJFN01000029">
    <property type="protein sequence ID" value="TBW34950.1"/>
    <property type="molecule type" value="Genomic_DNA"/>
</dbReference>
<dbReference type="SFLD" id="SFLDG01129">
    <property type="entry name" value="C1.5:_HAD__Beta-PGM__Phosphata"/>
    <property type="match status" value="1"/>
</dbReference>
<dbReference type="SUPFAM" id="SSF56784">
    <property type="entry name" value="HAD-like"/>
    <property type="match status" value="1"/>
</dbReference>
<protein>
    <submittedName>
        <fullName evidence="5">HAD family hydrolase</fullName>
    </submittedName>
</protein>
<comment type="similarity">
    <text evidence="2">Belongs to the HAD-like hydrolase superfamily. CbbY/CbbZ/Gph/YieH family.</text>
</comment>
<keyword evidence="6" id="KW-1185">Reference proteome</keyword>
<dbReference type="SFLD" id="SFLDG01135">
    <property type="entry name" value="C1.5.6:_HAD__Beta-PGM__Phospha"/>
    <property type="match status" value="1"/>
</dbReference>
<evidence type="ECO:0000256" key="1">
    <source>
        <dbReference type="ARBA" id="ARBA00001946"/>
    </source>
</evidence>
<dbReference type="Gene3D" id="1.10.150.240">
    <property type="entry name" value="Putative phosphatase, domain 2"/>
    <property type="match status" value="1"/>
</dbReference>
<reference evidence="5 6" key="1">
    <citation type="submission" date="2019-02" db="EMBL/GenBank/DDBJ databases">
        <title>Siculibacillus lacustris gen. nov., sp. nov., a new rosette-forming bacterium isolated from a freshwater crater lake (Lake St. Ana, Romania).</title>
        <authorList>
            <person name="Felfoldi T."/>
            <person name="Marton Z."/>
            <person name="Szabo A."/>
            <person name="Mentes A."/>
            <person name="Boka K."/>
            <person name="Marialigeti K."/>
            <person name="Mathe I."/>
            <person name="Koncz M."/>
            <person name="Schumann P."/>
            <person name="Toth E."/>
        </authorList>
    </citation>
    <scope>NUCLEOTIDE SEQUENCE [LARGE SCALE GENOMIC DNA]</scope>
    <source>
        <strain evidence="5 6">SA-279</strain>
    </source>
</reference>
<comment type="caution">
    <text evidence="5">The sequence shown here is derived from an EMBL/GenBank/DDBJ whole genome shotgun (WGS) entry which is preliminary data.</text>
</comment>
<dbReference type="GO" id="GO:0016787">
    <property type="term" value="F:hydrolase activity"/>
    <property type="evidence" value="ECO:0007669"/>
    <property type="project" value="UniProtKB-KW"/>
</dbReference>
<dbReference type="Gene3D" id="3.40.50.1000">
    <property type="entry name" value="HAD superfamily/HAD-like"/>
    <property type="match status" value="1"/>
</dbReference>
<dbReference type="SFLD" id="SFLDS00003">
    <property type="entry name" value="Haloacid_Dehalogenase"/>
    <property type="match status" value="1"/>
</dbReference>
<evidence type="ECO:0000256" key="4">
    <source>
        <dbReference type="ARBA" id="ARBA00022842"/>
    </source>
</evidence>
<dbReference type="PANTHER" id="PTHR46193:SF10">
    <property type="entry name" value="6-PHOSPHOGLUCONATE PHOSPHATASE"/>
    <property type="match status" value="1"/>
</dbReference>
<dbReference type="InterPro" id="IPR041492">
    <property type="entry name" value="HAD_2"/>
</dbReference>
<keyword evidence="3" id="KW-0479">Metal-binding</keyword>
<comment type="cofactor">
    <cofactor evidence="1">
        <name>Mg(2+)</name>
        <dbReference type="ChEBI" id="CHEBI:18420"/>
    </cofactor>
</comment>
<dbReference type="InterPro" id="IPR036412">
    <property type="entry name" value="HAD-like_sf"/>
</dbReference>
<keyword evidence="4" id="KW-0460">Magnesium</keyword>
<evidence type="ECO:0000313" key="5">
    <source>
        <dbReference type="EMBL" id="TBW34950.1"/>
    </source>
</evidence>